<feature type="compositionally biased region" description="Acidic residues" evidence="1">
    <location>
        <begin position="75"/>
        <end position="84"/>
    </location>
</feature>
<organism evidence="3 4">
    <name type="scientific">Eimeria mitis</name>
    <dbReference type="NCBI Taxonomy" id="44415"/>
    <lineage>
        <taxon>Eukaryota</taxon>
        <taxon>Sar</taxon>
        <taxon>Alveolata</taxon>
        <taxon>Apicomplexa</taxon>
        <taxon>Conoidasida</taxon>
        <taxon>Coccidia</taxon>
        <taxon>Eucoccidiorida</taxon>
        <taxon>Eimeriorina</taxon>
        <taxon>Eimeriidae</taxon>
        <taxon>Eimeria</taxon>
    </lineage>
</organism>
<feature type="compositionally biased region" description="Low complexity" evidence="1">
    <location>
        <begin position="328"/>
        <end position="339"/>
    </location>
</feature>
<dbReference type="VEuPathDB" id="ToxoDB:EMH_0043060"/>
<dbReference type="AlphaFoldDB" id="U6JTE2"/>
<feature type="compositionally biased region" description="Polar residues" evidence="1">
    <location>
        <begin position="85"/>
        <end position="99"/>
    </location>
</feature>
<feature type="compositionally biased region" description="Low complexity" evidence="1">
    <location>
        <begin position="307"/>
        <end position="318"/>
    </location>
</feature>
<protein>
    <recommendedName>
        <fullName evidence="5">Transmembrane protein</fullName>
    </recommendedName>
</protein>
<feature type="compositionally biased region" description="Polar residues" evidence="1">
    <location>
        <begin position="1"/>
        <end position="11"/>
    </location>
</feature>
<keyword evidence="2" id="KW-1133">Transmembrane helix</keyword>
<gene>
    <name evidence="3" type="ORF">EMH_0043060</name>
</gene>
<evidence type="ECO:0000313" key="4">
    <source>
        <dbReference type="Proteomes" id="UP000030744"/>
    </source>
</evidence>
<keyword evidence="2" id="KW-0472">Membrane</keyword>
<reference evidence="3" key="1">
    <citation type="submission" date="2013-10" db="EMBL/GenBank/DDBJ databases">
        <title>Genomic analysis of the causative agents of coccidiosis in chickens.</title>
        <authorList>
            <person name="Reid A.J."/>
            <person name="Blake D."/>
            <person name="Billington K."/>
            <person name="Browne H."/>
            <person name="Dunn M."/>
            <person name="Hung S."/>
            <person name="Kawahara F."/>
            <person name="Miranda-Saavedra D."/>
            <person name="Mourier T."/>
            <person name="Nagra H."/>
            <person name="Otto T.D."/>
            <person name="Rawlings N."/>
            <person name="Sanchez A."/>
            <person name="Sanders M."/>
            <person name="Subramaniam C."/>
            <person name="Tay Y."/>
            <person name="Dear P."/>
            <person name="Doerig C."/>
            <person name="Gruber A."/>
            <person name="Parkinson J."/>
            <person name="Shirley M."/>
            <person name="Wan K.L."/>
            <person name="Berriman M."/>
            <person name="Tomley F."/>
            <person name="Pain A."/>
        </authorList>
    </citation>
    <scope>NUCLEOTIDE SEQUENCE [LARGE SCALE GENOMIC DNA]</scope>
    <source>
        <strain evidence="3">Houghton</strain>
    </source>
</reference>
<keyword evidence="2" id="KW-0812">Transmembrane</keyword>
<dbReference type="OrthoDB" id="348121at2759"/>
<feature type="region of interest" description="Disordered" evidence="1">
    <location>
        <begin position="1"/>
        <end position="25"/>
    </location>
</feature>
<evidence type="ECO:0000256" key="1">
    <source>
        <dbReference type="SAM" id="MobiDB-lite"/>
    </source>
</evidence>
<evidence type="ECO:0000313" key="3">
    <source>
        <dbReference type="EMBL" id="CDJ28689.1"/>
    </source>
</evidence>
<dbReference type="EMBL" id="HG681500">
    <property type="protein sequence ID" value="CDJ28689.1"/>
    <property type="molecule type" value="Genomic_DNA"/>
</dbReference>
<feature type="transmembrane region" description="Helical" evidence="2">
    <location>
        <begin position="34"/>
        <end position="55"/>
    </location>
</feature>
<feature type="compositionally biased region" description="Basic and acidic residues" evidence="1">
    <location>
        <begin position="155"/>
        <end position="170"/>
    </location>
</feature>
<keyword evidence="4" id="KW-1185">Reference proteome</keyword>
<dbReference type="Proteomes" id="UP000030744">
    <property type="component" value="Unassembled WGS sequence"/>
</dbReference>
<accession>U6JTE2</accession>
<feature type="compositionally biased region" description="Low complexity" evidence="1">
    <location>
        <begin position="113"/>
        <end position="131"/>
    </location>
</feature>
<dbReference type="RefSeq" id="XP_013351263.1">
    <property type="nucleotide sequence ID" value="XM_013495809.1"/>
</dbReference>
<evidence type="ECO:0000256" key="2">
    <source>
        <dbReference type="SAM" id="Phobius"/>
    </source>
</evidence>
<feature type="region of interest" description="Disordered" evidence="1">
    <location>
        <begin position="72"/>
        <end position="181"/>
    </location>
</feature>
<dbReference type="GeneID" id="25379024"/>
<name>U6JTE2_9EIME</name>
<feature type="compositionally biased region" description="Polar residues" evidence="1">
    <location>
        <begin position="340"/>
        <end position="361"/>
    </location>
</feature>
<sequence length="601" mass="64969">MYASAKQNGSIQHDDELQKGANTAEPQQRAPRQLLAALVAVSVVIFLAYICAVSIQRRITFSPFSRQLAARGGGEEFDESDDSCSTESAADTSPEGQPTTTPPPDVSAEALQAQSGRSVSTSSTDTTAAASGKTVPGTAAPQVETQWRRTGLKRKGAEQSSVEREAKQLRPETTLQPPPSPLDPALDSLIDSLLAGADDPLSEDVWLLDEPPLLLAADSSIVSTPSTSRTDSEARPVETALQPSRAVETALQLSRAVETTLQPSPPPLDPGLDSLIDSVLFGGSSVFSEVFWRLDEVTKESPQPPVAEAHAAAKEGTASTSTAPVEDSLASSSRASSASQHLPSGVTPSQESGSAEQLASSTELPADATVISLFRFVGDVLPRIPPEALRMHPFYRYPPNRPAFTSRSFNARLASSLAPSQKGANPALAMCMEIMKKPSLSQLDFESLLMEAERLFAFAMYNMPLTYRRGHALYAIETLGTIFLVLDTLYCAAEVIGEHSMKQDWWPSLIRRIGSVKFVPRNEYQMTDKALRNAEVGRALNAVLEYYRRGLRPPALLVVGLKEALLCEPGSSKFKAEQWKAWRRDAAHWRLSLQPSVAENK</sequence>
<feature type="region of interest" description="Disordered" evidence="1">
    <location>
        <begin position="302"/>
        <end position="361"/>
    </location>
</feature>
<proteinExistence type="predicted"/>
<evidence type="ECO:0008006" key="5">
    <source>
        <dbReference type="Google" id="ProtNLM"/>
    </source>
</evidence>
<reference evidence="3" key="2">
    <citation type="submission" date="2013-10" db="EMBL/GenBank/DDBJ databases">
        <authorList>
            <person name="Aslett M."/>
        </authorList>
    </citation>
    <scope>NUCLEOTIDE SEQUENCE [LARGE SCALE GENOMIC DNA]</scope>
    <source>
        <strain evidence="3">Houghton</strain>
    </source>
</reference>